<feature type="compositionally biased region" description="Basic and acidic residues" evidence="1">
    <location>
        <begin position="41"/>
        <end position="53"/>
    </location>
</feature>
<protein>
    <recommendedName>
        <fullName evidence="5">Transmembrane protein</fullName>
    </recommendedName>
</protein>
<evidence type="ECO:0000256" key="2">
    <source>
        <dbReference type="SAM" id="Phobius"/>
    </source>
</evidence>
<feature type="transmembrane region" description="Helical" evidence="2">
    <location>
        <begin position="89"/>
        <end position="112"/>
    </location>
</feature>
<evidence type="ECO:0008006" key="5">
    <source>
        <dbReference type="Google" id="ProtNLM"/>
    </source>
</evidence>
<organism evidence="3 4">
    <name type="scientific">Mycobacterium paraense</name>
    <dbReference type="NCBI Taxonomy" id="767916"/>
    <lineage>
        <taxon>Bacteria</taxon>
        <taxon>Bacillati</taxon>
        <taxon>Actinomycetota</taxon>
        <taxon>Actinomycetes</taxon>
        <taxon>Mycobacteriales</taxon>
        <taxon>Mycobacteriaceae</taxon>
        <taxon>Mycobacterium</taxon>
        <taxon>Mycobacterium simiae complex</taxon>
    </lineage>
</organism>
<feature type="region of interest" description="Disordered" evidence="1">
    <location>
        <begin position="1"/>
        <end position="71"/>
    </location>
</feature>
<comment type="caution">
    <text evidence="3">The sequence shown here is derived from an EMBL/GenBank/DDBJ whole genome shotgun (WGS) entry which is preliminary data.</text>
</comment>
<feature type="compositionally biased region" description="Low complexity" evidence="1">
    <location>
        <begin position="56"/>
        <end position="71"/>
    </location>
</feature>
<keyword evidence="2" id="KW-0472">Membrane</keyword>
<feature type="transmembrane region" description="Helical" evidence="2">
    <location>
        <begin position="146"/>
        <end position="172"/>
    </location>
</feature>
<keyword evidence="2" id="KW-1133">Transmembrane helix</keyword>
<feature type="transmembrane region" description="Helical" evidence="2">
    <location>
        <begin position="118"/>
        <end position="139"/>
    </location>
</feature>
<dbReference type="AlphaFoldDB" id="A0A1X2AE69"/>
<evidence type="ECO:0000256" key="1">
    <source>
        <dbReference type="SAM" id="MobiDB-lite"/>
    </source>
</evidence>
<reference evidence="3 4" key="1">
    <citation type="journal article" date="2015" name="Emerg. Microbes Infect.">
        <title>Characterization of 17 strains belonging to the Mycobacterium simiae complex and description of Mycobacterium paraense sp. nov.</title>
        <authorList>
            <person name="Fusco da Costa A.R."/>
            <person name="Fedrizzi T."/>
            <person name="Lopes M.L."/>
            <person name="Pecorari M."/>
            <person name="Oliveira da Costa W.L."/>
            <person name="Giacobazzi E."/>
            <person name="da Costa Bahia J.R."/>
            <person name="De Sanctis V."/>
            <person name="Batista Lima K.V."/>
            <person name="Bertorelli R."/>
            <person name="Grottola A."/>
            <person name="Fabio A."/>
            <person name="Mariottini A."/>
            <person name="Ferretti P."/>
            <person name="Di Leva F."/>
            <person name="Fregni Serpini G."/>
            <person name="Tagliazucchi S."/>
            <person name="Rumpianesi F."/>
            <person name="Jousson O."/>
            <person name="Segata N."/>
            <person name="Tortoli E."/>
        </authorList>
    </citation>
    <scope>NUCLEOTIDE SEQUENCE [LARGE SCALE GENOMIC DNA]</scope>
    <source>
        <strain evidence="3 4">IEC33</strain>
    </source>
</reference>
<evidence type="ECO:0000313" key="3">
    <source>
        <dbReference type="EMBL" id="ORW49439.1"/>
    </source>
</evidence>
<proteinExistence type="predicted"/>
<dbReference type="STRING" id="767916.AWB91_25165"/>
<dbReference type="Proteomes" id="UP000193285">
    <property type="component" value="Unassembled WGS sequence"/>
</dbReference>
<name>A0A1X2AE69_9MYCO</name>
<sequence>MADDEETGTQSWVPDFDDEDTGTQSWAPDFDDEDDTGSRPAGKEAEKPERPDEPEAAPAGETAEEQAGGVPVQPVTVPGRYLFLKWWQLVLVLLGVWMVSAVVGLGLFYWWYHSIDKTASAFAALVYVVACAVGGVMLAMAQGRALLSALSLAVMSGPFASLAAAAPLYGYYFCERTGHCLIGVIPY</sequence>
<dbReference type="RefSeq" id="WP_085244638.1">
    <property type="nucleotide sequence ID" value="NZ_LQPN01000035.1"/>
</dbReference>
<dbReference type="EMBL" id="LQPN01000035">
    <property type="protein sequence ID" value="ORW49439.1"/>
    <property type="molecule type" value="Genomic_DNA"/>
</dbReference>
<evidence type="ECO:0000313" key="4">
    <source>
        <dbReference type="Proteomes" id="UP000193285"/>
    </source>
</evidence>
<dbReference type="OrthoDB" id="4762325at2"/>
<keyword evidence="2" id="KW-0812">Transmembrane</keyword>
<accession>A0A1X2AE69</accession>
<gene>
    <name evidence="3" type="ORF">AWB90_09355</name>
</gene>